<dbReference type="InterPro" id="IPR001451">
    <property type="entry name" value="Hexapep"/>
</dbReference>
<dbReference type="SUPFAM" id="SSF51161">
    <property type="entry name" value="Trimeric LpxA-like enzymes"/>
    <property type="match status" value="1"/>
</dbReference>
<dbReference type="PANTHER" id="PTHR42811">
    <property type="entry name" value="SERINE ACETYLTRANSFERASE"/>
    <property type="match status" value="1"/>
</dbReference>
<reference evidence="1 2" key="1">
    <citation type="submission" date="2020-10" db="EMBL/GenBank/DDBJ databases">
        <authorList>
            <person name="Castelo-Branco R."/>
            <person name="Eusebio N."/>
            <person name="Adriana R."/>
            <person name="Vieira A."/>
            <person name="Brugerolle De Fraissinette N."/>
            <person name="Rezende De Castro R."/>
            <person name="Schneider M.P."/>
            <person name="Vasconcelos V."/>
            <person name="Leao P.N."/>
        </authorList>
    </citation>
    <scope>NUCLEOTIDE SEQUENCE [LARGE SCALE GENOMIC DNA]</scope>
    <source>
        <strain evidence="1 2">LEGE 03274</strain>
    </source>
</reference>
<evidence type="ECO:0000313" key="2">
    <source>
        <dbReference type="Proteomes" id="UP000654604"/>
    </source>
</evidence>
<gene>
    <name evidence="1" type="ORF">IQ215_02115</name>
</gene>
<organism evidence="1 2">
    <name type="scientific">Cyanobacterium stanieri LEGE 03274</name>
    <dbReference type="NCBI Taxonomy" id="1828756"/>
    <lineage>
        <taxon>Bacteria</taxon>
        <taxon>Bacillati</taxon>
        <taxon>Cyanobacteriota</taxon>
        <taxon>Cyanophyceae</taxon>
        <taxon>Oscillatoriophycideae</taxon>
        <taxon>Chroococcales</taxon>
        <taxon>Geminocystaceae</taxon>
        <taxon>Cyanobacterium</taxon>
    </lineage>
</organism>
<keyword evidence="2" id="KW-1185">Reference proteome</keyword>
<dbReference type="InterPro" id="IPR011004">
    <property type="entry name" value="Trimer_LpxA-like_sf"/>
</dbReference>
<evidence type="ECO:0000313" key="1">
    <source>
        <dbReference type="EMBL" id="MBE9221482.1"/>
    </source>
</evidence>
<dbReference type="EMBL" id="JADEWC010000003">
    <property type="protein sequence ID" value="MBE9221482.1"/>
    <property type="molecule type" value="Genomic_DNA"/>
</dbReference>
<comment type="caution">
    <text evidence="1">The sequence shown here is derived from an EMBL/GenBank/DDBJ whole genome shotgun (WGS) entry which is preliminary data.</text>
</comment>
<dbReference type="Gene3D" id="2.160.10.10">
    <property type="entry name" value="Hexapeptide repeat proteins"/>
    <property type="match status" value="1"/>
</dbReference>
<proteinExistence type="predicted"/>
<dbReference type="Proteomes" id="UP000654604">
    <property type="component" value="Unassembled WGS sequence"/>
</dbReference>
<evidence type="ECO:0008006" key="3">
    <source>
        <dbReference type="Google" id="ProtNLM"/>
    </source>
</evidence>
<accession>A0ABR9V0V8</accession>
<name>A0ABR9V0V8_9CHRO</name>
<protein>
    <recommendedName>
        <fullName evidence="3">Serine acetyltransferase</fullName>
    </recommendedName>
</protein>
<dbReference type="Pfam" id="PF00132">
    <property type="entry name" value="Hexapep"/>
    <property type="match status" value="1"/>
</dbReference>
<sequence>MESGVKIFAGAIIIGGVRVGKNSIIGANCLVLSDVPANTTAVGIPYKNNK</sequence>